<evidence type="ECO:0000256" key="1">
    <source>
        <dbReference type="ARBA" id="ARBA00009995"/>
    </source>
</evidence>
<evidence type="ECO:0000256" key="3">
    <source>
        <dbReference type="ARBA" id="ARBA00022679"/>
    </source>
</evidence>
<evidence type="ECO:0000313" key="7">
    <source>
        <dbReference type="Proteomes" id="UP000583929"/>
    </source>
</evidence>
<comment type="similarity">
    <text evidence="1">Belongs to the UDP-glycosyltransferase family.</text>
</comment>
<dbReference type="Proteomes" id="UP000525078">
    <property type="component" value="Unassembled WGS sequence"/>
</dbReference>
<dbReference type="InterPro" id="IPR002213">
    <property type="entry name" value="UDP_glucos_trans"/>
</dbReference>
<comment type="caution">
    <text evidence="5">The sequence shown here is derived from an EMBL/GenBank/DDBJ whole genome shotgun (WGS) entry which is preliminary data.</text>
</comment>
<dbReference type="Pfam" id="PF00201">
    <property type="entry name" value="UDPGT"/>
    <property type="match status" value="1"/>
</dbReference>
<dbReference type="PANTHER" id="PTHR48048">
    <property type="entry name" value="GLYCOSYLTRANSFERASE"/>
    <property type="match status" value="1"/>
</dbReference>
<name>A0A7J6IBJ0_CANSA</name>
<dbReference type="GO" id="GO:0035251">
    <property type="term" value="F:UDP-glucosyltransferase activity"/>
    <property type="evidence" value="ECO:0007669"/>
    <property type="project" value="InterPro"/>
</dbReference>
<accession>A0A7J6IBJ0</accession>
<dbReference type="Gene3D" id="3.40.50.2000">
    <property type="entry name" value="Glycogen Phosphorylase B"/>
    <property type="match status" value="2"/>
</dbReference>
<dbReference type="SUPFAM" id="SSF53756">
    <property type="entry name" value="UDP-Glycosyltransferase/glycogen phosphorylase"/>
    <property type="match status" value="1"/>
</dbReference>
<evidence type="ECO:0008006" key="8">
    <source>
        <dbReference type="Google" id="ProtNLM"/>
    </source>
</evidence>
<gene>
    <name evidence="4" type="ORF">F8388_014932</name>
    <name evidence="5" type="ORF">G4B88_006338</name>
</gene>
<keyword evidence="3" id="KW-0808">Transferase</keyword>
<dbReference type="FunFam" id="3.40.50.2000:FF:000060">
    <property type="entry name" value="Glycosyltransferase"/>
    <property type="match status" value="1"/>
</dbReference>
<reference evidence="6 7" key="1">
    <citation type="journal article" date="2020" name="bioRxiv">
        <title>Sequence and annotation of 42 cannabis genomes reveals extensive copy number variation in cannabinoid synthesis and pathogen resistance genes.</title>
        <authorList>
            <person name="Mckernan K.J."/>
            <person name="Helbert Y."/>
            <person name="Kane L.T."/>
            <person name="Ebling H."/>
            <person name="Zhang L."/>
            <person name="Liu B."/>
            <person name="Eaton Z."/>
            <person name="Mclaughlin S."/>
            <person name="Kingan S."/>
            <person name="Baybayan P."/>
            <person name="Concepcion G."/>
            <person name="Jordan M."/>
            <person name="Riva A."/>
            <person name="Barbazuk W."/>
            <person name="Harkins T."/>
        </authorList>
    </citation>
    <scope>NUCLEOTIDE SEQUENCE [LARGE SCALE GENOMIC DNA]</scope>
    <source>
        <strain evidence="6 7">cv. Jamaican Lion 4</strain>
        <strain evidence="5">Father</strain>
        <strain evidence="4">Mother</strain>
        <tissue evidence="5">Leaf</tissue>
    </source>
</reference>
<keyword evidence="7" id="KW-1185">Reference proteome</keyword>
<evidence type="ECO:0000313" key="5">
    <source>
        <dbReference type="EMBL" id="KAF4404952.1"/>
    </source>
</evidence>
<dbReference type="InterPro" id="IPR050481">
    <property type="entry name" value="UDP-glycosyltransf_plant"/>
</dbReference>
<evidence type="ECO:0000256" key="2">
    <source>
        <dbReference type="ARBA" id="ARBA00022676"/>
    </source>
</evidence>
<protein>
    <recommendedName>
        <fullName evidence="8">Glycosyltransferase</fullName>
    </recommendedName>
</protein>
<dbReference type="PANTHER" id="PTHR48048:SF76">
    <property type="entry name" value="UDP-GLYCOSYLTRANSFERASE 708D1-LIKE"/>
    <property type="match status" value="1"/>
</dbReference>
<dbReference type="AlphaFoldDB" id="A0A7J6IBJ0"/>
<dbReference type="Proteomes" id="UP000583929">
    <property type="component" value="Unassembled WGS sequence"/>
</dbReference>
<dbReference type="CDD" id="cd03784">
    <property type="entry name" value="GT1_Gtf-like"/>
    <property type="match status" value="1"/>
</dbReference>
<evidence type="ECO:0000313" key="6">
    <source>
        <dbReference type="Proteomes" id="UP000525078"/>
    </source>
</evidence>
<keyword evidence="2" id="KW-0328">Glycosyltransferase</keyword>
<proteinExistence type="inferred from homology"/>
<dbReference type="EMBL" id="JAATIP010000153">
    <property type="protein sequence ID" value="KAF4366214.1"/>
    <property type="molecule type" value="Genomic_DNA"/>
</dbReference>
<organism evidence="5 7">
    <name type="scientific">Cannabis sativa</name>
    <name type="common">Hemp</name>
    <name type="synonym">Marijuana</name>
    <dbReference type="NCBI Taxonomy" id="3483"/>
    <lineage>
        <taxon>Eukaryota</taxon>
        <taxon>Viridiplantae</taxon>
        <taxon>Streptophyta</taxon>
        <taxon>Embryophyta</taxon>
        <taxon>Tracheophyta</taxon>
        <taxon>Spermatophyta</taxon>
        <taxon>Magnoliopsida</taxon>
        <taxon>eudicotyledons</taxon>
        <taxon>Gunneridae</taxon>
        <taxon>Pentapetalae</taxon>
        <taxon>rosids</taxon>
        <taxon>fabids</taxon>
        <taxon>Rosales</taxon>
        <taxon>Cannabaceae</taxon>
        <taxon>Cannabis</taxon>
    </lineage>
</organism>
<sequence length="500" mass="54781">MIKHSSTSVDSSSSLLVPILIPTMSTLSDDIHNPKTAHVALFPNAGMGHLVPFLRFAALLLRRNDCRVTLITINPTVSLAESRLTSQFLSAFPQVTHLQLHLLPMDPATVNSSDPFWLRFEAVRRSAHLLRPLLSSTSSPVSALVHDVTLVSPLIPIAQSLSLPCYVLFSSSARMLSFISYYPTLASGLESSNSESNPFEDGLLRIPGISPIYKSSIPSLLLDTNTLFAQILMEDSPNLSRLNGILVNSFEGLEKESVEAVNGGKVSKALPPLFTVGPFPPFEFEKTEWSTPTGWLDQQPDGSVVYACFGSRTTLPRNQMREVGEGLVKSGYRFIWVVKDMIVDKEDDNELSEVLGLDLIEKIKGKGLVVKQWVNQGEILGHRAIGGFMSHCGWNSIVEAAAHGVKILAWPLHGDQGINAEVVRASGLGIWVESWGLGCGEIKSDEIGERVREFMGSELLRLRAEKILDMASQAGGVGGSQQKSFDKLIQEWHIKKTTKE</sequence>
<dbReference type="EMBL" id="JAATIQ010000001">
    <property type="protein sequence ID" value="KAF4404952.1"/>
    <property type="molecule type" value="Genomic_DNA"/>
</dbReference>
<evidence type="ECO:0000313" key="4">
    <source>
        <dbReference type="EMBL" id="KAF4366214.1"/>
    </source>
</evidence>